<dbReference type="EMBL" id="LAZR01017109">
    <property type="protein sequence ID" value="KKM01759.1"/>
    <property type="molecule type" value="Genomic_DNA"/>
</dbReference>
<feature type="non-terminal residue" evidence="1">
    <location>
        <position position="99"/>
    </location>
</feature>
<protein>
    <submittedName>
        <fullName evidence="1">Uncharacterized protein</fullName>
    </submittedName>
</protein>
<comment type="caution">
    <text evidence="1">The sequence shown here is derived from an EMBL/GenBank/DDBJ whole genome shotgun (WGS) entry which is preliminary data.</text>
</comment>
<dbReference type="AlphaFoldDB" id="A0A0F9GSI5"/>
<name>A0A0F9GSI5_9ZZZZ</name>
<organism evidence="1">
    <name type="scientific">marine sediment metagenome</name>
    <dbReference type="NCBI Taxonomy" id="412755"/>
    <lineage>
        <taxon>unclassified sequences</taxon>
        <taxon>metagenomes</taxon>
        <taxon>ecological metagenomes</taxon>
    </lineage>
</organism>
<reference evidence="1" key="1">
    <citation type="journal article" date="2015" name="Nature">
        <title>Complex archaea that bridge the gap between prokaryotes and eukaryotes.</title>
        <authorList>
            <person name="Spang A."/>
            <person name="Saw J.H."/>
            <person name="Jorgensen S.L."/>
            <person name="Zaremba-Niedzwiedzka K."/>
            <person name="Martijn J."/>
            <person name="Lind A.E."/>
            <person name="van Eijk R."/>
            <person name="Schleper C."/>
            <person name="Guy L."/>
            <person name="Ettema T.J."/>
        </authorList>
    </citation>
    <scope>NUCLEOTIDE SEQUENCE</scope>
</reference>
<gene>
    <name evidence="1" type="ORF">LCGC14_1791250</name>
</gene>
<evidence type="ECO:0000313" key="1">
    <source>
        <dbReference type="EMBL" id="KKM01759.1"/>
    </source>
</evidence>
<accession>A0A0F9GSI5</accession>
<sequence length="99" mass="10629">MAFRYIQNGNPTQAFPTVDLNDGAITGDWINVALYPHFAILLTHADVAAVVTYTFQQASSNAGADNADLDLTVYYDKEGATDLTAVGTWTRNTQAAANT</sequence>
<proteinExistence type="predicted"/>